<comment type="caution">
    <text evidence="2">The sequence shown here is derived from an EMBL/GenBank/DDBJ whole genome shotgun (WGS) entry which is preliminary data.</text>
</comment>
<reference evidence="2 3" key="1">
    <citation type="submission" date="2013-09" db="EMBL/GenBank/DDBJ databases">
        <title>Genome sequencing of Arenimonas composti.</title>
        <authorList>
            <person name="Chen F."/>
            <person name="Wang G."/>
        </authorList>
    </citation>
    <scope>NUCLEOTIDE SEQUENCE [LARGE SCALE GENOMIC DNA]</scope>
    <source>
        <strain evidence="2 3">TR7-09</strain>
    </source>
</reference>
<feature type="compositionally biased region" description="Low complexity" evidence="1">
    <location>
        <begin position="43"/>
        <end position="55"/>
    </location>
</feature>
<dbReference type="Proteomes" id="UP000029391">
    <property type="component" value="Unassembled WGS sequence"/>
</dbReference>
<evidence type="ECO:0000313" key="3">
    <source>
        <dbReference type="Proteomes" id="UP000029391"/>
    </source>
</evidence>
<evidence type="ECO:0000313" key="2">
    <source>
        <dbReference type="EMBL" id="KFN48670.1"/>
    </source>
</evidence>
<dbReference type="AlphaFoldDB" id="A0A091BWE3"/>
<evidence type="ECO:0000256" key="1">
    <source>
        <dbReference type="SAM" id="MobiDB-lite"/>
    </source>
</evidence>
<feature type="compositionally biased region" description="Basic and acidic residues" evidence="1">
    <location>
        <begin position="1"/>
        <end position="28"/>
    </location>
</feature>
<name>A0A091BWE3_9GAMM</name>
<keyword evidence="3" id="KW-1185">Reference proteome</keyword>
<sequence>MNRHDPNRRPDAGLPHESEAGKEVRQRANPDSPEAPPPDAEPDPGTAPGDEAPSG</sequence>
<proteinExistence type="predicted"/>
<protein>
    <submittedName>
        <fullName evidence="2">Uncharacterized protein</fullName>
    </submittedName>
</protein>
<feature type="region of interest" description="Disordered" evidence="1">
    <location>
        <begin position="1"/>
        <end position="55"/>
    </location>
</feature>
<dbReference type="RefSeq" id="WP_154659594.1">
    <property type="nucleotide sequence ID" value="NZ_AWXU01000050.1"/>
</dbReference>
<organism evidence="2 3">
    <name type="scientific">Arenimonas composti TR7-09 = DSM 18010</name>
    <dbReference type="NCBI Taxonomy" id="1121013"/>
    <lineage>
        <taxon>Bacteria</taxon>
        <taxon>Pseudomonadati</taxon>
        <taxon>Pseudomonadota</taxon>
        <taxon>Gammaproteobacteria</taxon>
        <taxon>Lysobacterales</taxon>
        <taxon>Lysobacteraceae</taxon>
        <taxon>Arenimonas</taxon>
    </lineage>
</organism>
<gene>
    <name evidence="2" type="ORF">P873_13945</name>
</gene>
<accession>A0A091BWE3</accession>
<dbReference type="STRING" id="1121013.GCA_000426365_02078"/>
<dbReference type="EMBL" id="AWXU01000050">
    <property type="protein sequence ID" value="KFN48670.1"/>
    <property type="molecule type" value="Genomic_DNA"/>
</dbReference>